<comment type="function">
    <text evidence="1">Broad specificity carboxypetidase that releases amino acids sequentially from the C-terminus, including neutral, aromatic, polar and basic residues.</text>
</comment>
<dbReference type="SUPFAM" id="SSF55486">
    <property type="entry name" value="Metalloproteases ('zincins'), catalytic domain"/>
    <property type="match status" value="1"/>
</dbReference>
<dbReference type="RefSeq" id="WP_336349103.1">
    <property type="nucleotide sequence ID" value="NZ_JAZAQL010000001.1"/>
</dbReference>
<dbReference type="PRINTS" id="PR00998">
    <property type="entry name" value="CRBOXYPTASET"/>
</dbReference>
<dbReference type="EMBL" id="JBHSXN010000001">
    <property type="protein sequence ID" value="MFC6952111.1"/>
    <property type="molecule type" value="Genomic_DNA"/>
</dbReference>
<protein>
    <recommendedName>
        <fullName evidence="1">Metal-dependent carboxypeptidase</fullName>
        <ecNumber evidence="1">3.4.17.19</ecNumber>
    </recommendedName>
</protein>
<dbReference type="PROSITE" id="PS52034">
    <property type="entry name" value="PEPTIDASE_M32"/>
    <property type="match status" value="1"/>
</dbReference>
<evidence type="ECO:0000256" key="2">
    <source>
        <dbReference type="PIRSR" id="PIRSR006615-1"/>
    </source>
</evidence>
<accession>A0ABD5VGX5</accession>
<proteinExistence type="inferred from homology"/>
<keyword evidence="1 4" id="KW-0378">Hydrolase</keyword>
<comment type="cofactor">
    <cofactor evidence="2">
        <name>Zn(2+)</name>
        <dbReference type="ChEBI" id="CHEBI:29105"/>
    </cofactor>
    <text evidence="2">Binds 1 zinc ion per subunit.</text>
</comment>
<reference evidence="4 5" key="1">
    <citation type="journal article" date="2019" name="Int. J. Syst. Evol. Microbiol.">
        <title>The Global Catalogue of Microorganisms (GCM) 10K type strain sequencing project: providing services to taxonomists for standard genome sequencing and annotation.</title>
        <authorList>
            <consortium name="The Broad Institute Genomics Platform"/>
            <consortium name="The Broad Institute Genome Sequencing Center for Infectious Disease"/>
            <person name="Wu L."/>
            <person name="Ma J."/>
        </authorList>
    </citation>
    <scope>NUCLEOTIDE SEQUENCE [LARGE SCALE GENOMIC DNA]</scope>
    <source>
        <strain evidence="4 5">GX26</strain>
    </source>
</reference>
<keyword evidence="5" id="KW-1185">Reference proteome</keyword>
<dbReference type="InterPro" id="IPR001333">
    <property type="entry name" value="Peptidase_M32_Taq"/>
</dbReference>
<dbReference type="AlphaFoldDB" id="A0ABD5VGX5"/>
<dbReference type="PANTHER" id="PTHR34217:SF1">
    <property type="entry name" value="CARBOXYPEPTIDASE 1"/>
    <property type="match status" value="1"/>
</dbReference>
<dbReference type="Gene3D" id="1.10.1370.30">
    <property type="match status" value="1"/>
</dbReference>
<dbReference type="EC" id="3.4.17.19" evidence="1"/>
<name>A0ABD5VGX5_9EURY</name>
<evidence type="ECO:0000256" key="1">
    <source>
        <dbReference type="PIRNR" id="PIRNR006615"/>
    </source>
</evidence>
<dbReference type="GO" id="GO:0006508">
    <property type="term" value="P:proteolysis"/>
    <property type="evidence" value="ECO:0007669"/>
    <property type="project" value="UniProtKB-UniRule"/>
</dbReference>
<organism evidence="4 5">
    <name type="scientific">Halorubellus litoreus</name>
    <dbReference type="NCBI Taxonomy" id="755308"/>
    <lineage>
        <taxon>Archaea</taxon>
        <taxon>Methanobacteriati</taxon>
        <taxon>Methanobacteriota</taxon>
        <taxon>Stenosarchaea group</taxon>
        <taxon>Halobacteria</taxon>
        <taxon>Halobacteriales</taxon>
        <taxon>Halorubellaceae</taxon>
        <taxon>Halorubellus</taxon>
    </lineage>
</organism>
<keyword evidence="1 4" id="KW-0121">Carboxypeptidase</keyword>
<feature type="binding site" evidence="2">
    <location>
        <position position="288"/>
    </location>
    <ligand>
        <name>Zn(2+)</name>
        <dbReference type="ChEBI" id="CHEBI:29105"/>
        <note>catalytic</note>
    </ligand>
</feature>
<feature type="binding site" evidence="2">
    <location>
        <position position="262"/>
    </location>
    <ligand>
        <name>Zn(2+)</name>
        <dbReference type="ChEBI" id="CHEBI:29105"/>
        <note>catalytic</note>
    </ligand>
</feature>
<evidence type="ECO:0000313" key="4">
    <source>
        <dbReference type="EMBL" id="MFC6952111.1"/>
    </source>
</evidence>
<sequence>MSAYDDLLDRYRRYSNLGNAAMLLNWDQQVTMPEGGTPARAEQSAALSAVRHEHFTADETGRLLDDVDESDLSDAERAVVREIRHDYERNAEVPSDLVDDLTQLQSEAQETWQAAKRDDDFDAFADSLVDLKALHRERAAHIDPDKPAYAVMFEDGEPYLPLERVESVFDELREGLVPLIDDIRESDTEVAWPFDGEYDHDVQEALSRDVLDYLGYDWNRGRLDEAPHPFMSGTQYDARITTRYSDDEPLDALTATVHEFGHATYQLGLRDDAYATPLGEPRSSGVHESQSRFYENHVGRTKAFWDANRDRFVEHFPRHDDVSARELYEAANKVRPDNLVRVEADELTYHMHIILRSEIDRAFVEGDLAVDEIPHAWNEKMDDYLGVVPESDREGCLQDIHWSYGFAGFQNYTVGSVLAAQIDHAMREDLLVDALVRDGDLDPIHDWLTEHVHQHGRRYTTPELVEEATGEPLTAEYFLDYVTEKYTDLYDL</sequence>
<evidence type="ECO:0000256" key="3">
    <source>
        <dbReference type="PIRSR" id="PIRSR006615-2"/>
    </source>
</evidence>
<feature type="binding site" evidence="2">
    <location>
        <position position="258"/>
    </location>
    <ligand>
        <name>Zn(2+)</name>
        <dbReference type="ChEBI" id="CHEBI:29105"/>
        <note>catalytic</note>
    </ligand>
</feature>
<dbReference type="CDD" id="cd06460">
    <property type="entry name" value="M32_Taq"/>
    <property type="match status" value="1"/>
</dbReference>
<dbReference type="PANTHER" id="PTHR34217">
    <property type="entry name" value="METAL-DEPENDENT CARBOXYPEPTIDASE"/>
    <property type="match status" value="1"/>
</dbReference>
<dbReference type="GO" id="GO:0004181">
    <property type="term" value="F:metallocarboxypeptidase activity"/>
    <property type="evidence" value="ECO:0007669"/>
    <property type="project" value="UniProtKB-UniRule"/>
</dbReference>
<dbReference type="GO" id="GO:0046872">
    <property type="term" value="F:metal ion binding"/>
    <property type="evidence" value="ECO:0007669"/>
    <property type="project" value="UniProtKB-KW"/>
</dbReference>
<evidence type="ECO:0000313" key="5">
    <source>
        <dbReference type="Proteomes" id="UP001596395"/>
    </source>
</evidence>
<dbReference type="Pfam" id="PF02074">
    <property type="entry name" value="Peptidase_M32"/>
    <property type="match status" value="1"/>
</dbReference>
<comment type="caution">
    <text evidence="4">The sequence shown here is derived from an EMBL/GenBank/DDBJ whole genome shotgun (WGS) entry which is preliminary data.</text>
</comment>
<dbReference type="Proteomes" id="UP001596395">
    <property type="component" value="Unassembled WGS sequence"/>
</dbReference>
<keyword evidence="1 2" id="KW-0479">Metal-binding</keyword>
<feature type="active site" description="Proton donor/acceptor" evidence="3">
    <location>
        <position position="259"/>
    </location>
</feature>
<dbReference type="PIRSF" id="PIRSF006615">
    <property type="entry name" value="Zn_crbxpep_Taq"/>
    <property type="match status" value="1"/>
</dbReference>
<keyword evidence="2" id="KW-0862">Zinc</keyword>
<gene>
    <name evidence="4" type="ORF">ACFQGB_04475</name>
</gene>
<comment type="catalytic activity">
    <reaction evidence="1">
        <text>Release of a C-terminal amino acid with broad specificity, except for -Pro.</text>
        <dbReference type="EC" id="3.4.17.19"/>
    </reaction>
</comment>
<keyword evidence="1" id="KW-0645">Protease</keyword>
<comment type="similarity">
    <text evidence="1">Belongs to the peptidase M32 family.</text>
</comment>
<keyword evidence="1" id="KW-0482">Metalloprotease</keyword>